<evidence type="ECO:0000259" key="1">
    <source>
        <dbReference type="Pfam" id="PF00534"/>
    </source>
</evidence>
<dbReference type="RefSeq" id="WP_160907356.1">
    <property type="nucleotide sequence ID" value="NZ_WVHS01000003.1"/>
</dbReference>
<dbReference type="SUPFAM" id="SSF53756">
    <property type="entry name" value="UDP-Glycosyltransferase/glycogen phosphorylase"/>
    <property type="match status" value="1"/>
</dbReference>
<evidence type="ECO:0000313" key="4">
    <source>
        <dbReference type="Proteomes" id="UP000451233"/>
    </source>
</evidence>
<organism evidence="3 4">
    <name type="scientific">Hufsiella ginkgonis</name>
    <dbReference type="NCBI Taxonomy" id="2695274"/>
    <lineage>
        <taxon>Bacteria</taxon>
        <taxon>Pseudomonadati</taxon>
        <taxon>Bacteroidota</taxon>
        <taxon>Sphingobacteriia</taxon>
        <taxon>Sphingobacteriales</taxon>
        <taxon>Sphingobacteriaceae</taxon>
        <taxon>Hufsiella</taxon>
    </lineage>
</organism>
<feature type="domain" description="Glycosyltransferase subfamily 4-like N-terminal" evidence="2">
    <location>
        <begin position="18"/>
        <end position="188"/>
    </location>
</feature>
<dbReference type="InterPro" id="IPR050194">
    <property type="entry name" value="Glycosyltransferase_grp1"/>
</dbReference>
<dbReference type="Pfam" id="PF00534">
    <property type="entry name" value="Glycos_transf_1"/>
    <property type="match status" value="1"/>
</dbReference>
<dbReference type="InterPro" id="IPR001296">
    <property type="entry name" value="Glyco_trans_1"/>
</dbReference>
<dbReference type="EMBL" id="WVHS01000003">
    <property type="protein sequence ID" value="MXV16352.1"/>
    <property type="molecule type" value="Genomic_DNA"/>
</dbReference>
<dbReference type="PANTHER" id="PTHR45947">
    <property type="entry name" value="SULFOQUINOVOSYL TRANSFERASE SQD2"/>
    <property type="match status" value="1"/>
</dbReference>
<feature type="domain" description="Glycosyl transferase family 1" evidence="1">
    <location>
        <begin position="207"/>
        <end position="356"/>
    </location>
</feature>
<dbReference type="PANTHER" id="PTHR45947:SF3">
    <property type="entry name" value="SULFOQUINOVOSYL TRANSFERASE SQD2"/>
    <property type="match status" value="1"/>
</dbReference>
<keyword evidence="4" id="KW-1185">Reference proteome</keyword>
<protein>
    <submittedName>
        <fullName evidence="3">Glycosyltransferase</fullName>
    </submittedName>
</protein>
<dbReference type="AlphaFoldDB" id="A0A7K1XZH5"/>
<dbReference type="Pfam" id="PF13439">
    <property type="entry name" value="Glyco_transf_4"/>
    <property type="match status" value="1"/>
</dbReference>
<accession>A0A7K1XZH5</accession>
<gene>
    <name evidence="3" type="ORF">GS398_13645</name>
</gene>
<name>A0A7K1XZH5_9SPHI</name>
<dbReference type="Proteomes" id="UP000451233">
    <property type="component" value="Unassembled WGS sequence"/>
</dbReference>
<dbReference type="GO" id="GO:0016757">
    <property type="term" value="F:glycosyltransferase activity"/>
    <property type="evidence" value="ECO:0007669"/>
    <property type="project" value="InterPro"/>
</dbReference>
<sequence>MKKIRVAFFAEILIQDLDGAARTMFQLIGRIDPARFEFLFFCGKGPDQLAGFTCCRLPVVRLPATTYSMALPALAKKSMTDRLLEFRPDVIHIATPSLLGGFAVKFAKLYQLPVLTIYHTHFISYMDYYLSHTPFLVHKARKMIAGTQRWFYNQCDTVYVPSGSIQTELEEMGIDAWRMKRWQRGIDTGLFSPLKRDPRVIERITGNDRPVVFFASRLVWEKNLETLFRIYDLLQAVLPDVNILIAGDGIARKACQFRMKKAFFVGMAGHETLSVLYASASVFLFPSVSETYGNVIAEAMASGLPCVIADGGGSSDFIRQGVNGFKCRPYDEYDYVEKIRLLLENQLLHDQFSREGLADSRLLDWDKLAETYFDDLAGLVRSTRLAVV</sequence>
<dbReference type="InterPro" id="IPR028098">
    <property type="entry name" value="Glyco_trans_4-like_N"/>
</dbReference>
<evidence type="ECO:0000259" key="2">
    <source>
        <dbReference type="Pfam" id="PF13439"/>
    </source>
</evidence>
<dbReference type="Gene3D" id="3.40.50.2000">
    <property type="entry name" value="Glycogen Phosphorylase B"/>
    <property type="match status" value="2"/>
</dbReference>
<comment type="caution">
    <text evidence="3">The sequence shown here is derived from an EMBL/GenBank/DDBJ whole genome shotgun (WGS) entry which is preliminary data.</text>
</comment>
<evidence type="ECO:0000313" key="3">
    <source>
        <dbReference type="EMBL" id="MXV16352.1"/>
    </source>
</evidence>
<keyword evidence="3" id="KW-0808">Transferase</keyword>
<proteinExistence type="predicted"/>
<reference evidence="3 4" key="1">
    <citation type="submission" date="2019-11" db="EMBL/GenBank/DDBJ databases">
        <title>Pedobacter sp. HMF7056 Genome sequencing and assembly.</title>
        <authorList>
            <person name="Kang H."/>
            <person name="Kim H."/>
            <person name="Joh K."/>
        </authorList>
    </citation>
    <scope>NUCLEOTIDE SEQUENCE [LARGE SCALE GENOMIC DNA]</scope>
    <source>
        <strain evidence="3 4">HMF7056</strain>
    </source>
</reference>